<evidence type="ECO:0000256" key="1">
    <source>
        <dbReference type="SAM" id="MobiDB-lite"/>
    </source>
</evidence>
<evidence type="ECO:0000313" key="3">
    <source>
        <dbReference type="Proteomes" id="UP000693970"/>
    </source>
</evidence>
<evidence type="ECO:0000313" key="2">
    <source>
        <dbReference type="EMBL" id="KAG7354063.1"/>
    </source>
</evidence>
<feature type="region of interest" description="Disordered" evidence="1">
    <location>
        <begin position="574"/>
        <end position="594"/>
    </location>
</feature>
<feature type="region of interest" description="Disordered" evidence="1">
    <location>
        <begin position="390"/>
        <end position="448"/>
    </location>
</feature>
<feature type="compositionally biased region" description="Basic and acidic residues" evidence="1">
    <location>
        <begin position="234"/>
        <end position="257"/>
    </location>
</feature>
<feature type="compositionally biased region" description="Polar residues" evidence="1">
    <location>
        <begin position="461"/>
        <end position="475"/>
    </location>
</feature>
<dbReference type="OrthoDB" id="206528at2759"/>
<feature type="region of interest" description="Disordered" evidence="1">
    <location>
        <begin position="461"/>
        <end position="493"/>
    </location>
</feature>
<feature type="compositionally biased region" description="Basic and acidic residues" evidence="1">
    <location>
        <begin position="575"/>
        <end position="586"/>
    </location>
</feature>
<reference evidence="2" key="2">
    <citation type="submission" date="2021-04" db="EMBL/GenBank/DDBJ databases">
        <authorList>
            <person name="Podell S."/>
        </authorList>
    </citation>
    <scope>NUCLEOTIDE SEQUENCE</scope>
    <source>
        <strain evidence="2">Hildebrandi</strain>
    </source>
</reference>
<sequence>MIPTSNEQQDRYSVVVLDYPRREKQDIECYCIPSSNLEDHGYIPHGEISERRDDSSVHTPASSSGRPPQHPSSSLKGGRVWSRLWARNKADGNARSSRRLRANQPKKELTEAEATKYISSQDDLDWSTNDNFMPANPNPRTISGIVQPLVQIYIEDGKEEIDDTISVMSHDTCWQDDSQAVVELVLPNVLFCDKRDDSEKRDVESWNILFPSYIEECRENARDDAATPTPSNQKSEEFETSKEELAAHEESHHHFLDDDGSVSSGGWEDAVTETESEADEPVIEEIPVDPLSAGPASMDVQTRLDGEISPLECDHPCERQNIEVEIQRSKLPPSDLLLPPLQHSLPPIVEQQLSDPDLQPAPSVLLPAGKLARPASSPIAVQRKLIPLLKKNSTASHPSPKRFSRRSNNKNLSSEEPLPQNLKRPGLFRTSLKSLGPNYSPGVKEPLEPTTCDVKEIDVLSESSQSSNLTNPSMFSSATWSPPPSPPKNSFRAQRRGSVTKFSLHYPYSSSAAEVSTSPDKGAKEIDCLGSNLSAAGSQVIDNQETGALVENTTHTSFVGGLLRRLLEIPSNLLRRKENKPSEEKSSGGSAAANYGDNATASWASISLKSLGGFSSFEDCEEGPKWWEVGSSFLIDQVPCSISDQTMKEDNSIDEANNDTLTCDSQTTVFEDANEESEQGPGMGDSPLLEESEEVSFVDLMDNSAQERAIASADDPWSAAKRGDVHAIQKWTNDESYDWSQKDEFGNTALFYACHSGAATNIAIVKQILDQWPFKEIPADVLDRCKLNAINGSVIRMLKHPEEAEKIVFSVMSKRECNQDELILKEDDESLHLSKWLLYDVEEGDEEGDY</sequence>
<accession>A0A9K3L3A3</accession>
<name>A0A9K3L3A3_9STRA</name>
<feature type="compositionally biased region" description="Polar residues" evidence="1">
    <location>
        <begin position="57"/>
        <end position="75"/>
    </location>
</feature>
<feature type="compositionally biased region" description="Basic residues" evidence="1">
    <location>
        <begin position="399"/>
        <end position="408"/>
    </location>
</feature>
<dbReference type="Proteomes" id="UP000693970">
    <property type="component" value="Unassembled WGS sequence"/>
</dbReference>
<feature type="region of interest" description="Disordered" evidence="1">
    <location>
        <begin position="221"/>
        <end position="279"/>
    </location>
</feature>
<comment type="caution">
    <text evidence="2">The sequence shown here is derived from an EMBL/GenBank/DDBJ whole genome shotgun (WGS) entry which is preliminary data.</text>
</comment>
<organism evidence="2 3">
    <name type="scientific">Nitzschia inconspicua</name>
    <dbReference type="NCBI Taxonomy" id="303405"/>
    <lineage>
        <taxon>Eukaryota</taxon>
        <taxon>Sar</taxon>
        <taxon>Stramenopiles</taxon>
        <taxon>Ochrophyta</taxon>
        <taxon>Bacillariophyta</taxon>
        <taxon>Bacillariophyceae</taxon>
        <taxon>Bacillariophycidae</taxon>
        <taxon>Bacillariales</taxon>
        <taxon>Bacillariaceae</taxon>
        <taxon>Nitzschia</taxon>
    </lineage>
</organism>
<gene>
    <name evidence="2" type="ORF">IV203_003419</name>
</gene>
<dbReference type="AlphaFoldDB" id="A0A9K3L3A3"/>
<feature type="region of interest" description="Disordered" evidence="1">
    <location>
        <begin position="40"/>
        <end position="78"/>
    </location>
</feature>
<keyword evidence="3" id="KW-1185">Reference proteome</keyword>
<reference evidence="2" key="1">
    <citation type="journal article" date="2021" name="Sci. Rep.">
        <title>Diploid genomic architecture of Nitzschia inconspicua, an elite biomass production diatom.</title>
        <authorList>
            <person name="Oliver A."/>
            <person name="Podell S."/>
            <person name="Pinowska A."/>
            <person name="Traller J.C."/>
            <person name="Smith S.R."/>
            <person name="McClure R."/>
            <person name="Beliaev A."/>
            <person name="Bohutskyi P."/>
            <person name="Hill E.A."/>
            <person name="Rabines A."/>
            <person name="Zheng H."/>
            <person name="Allen L.Z."/>
            <person name="Kuo A."/>
            <person name="Grigoriev I.V."/>
            <person name="Allen A.E."/>
            <person name="Hazlebeck D."/>
            <person name="Allen E.E."/>
        </authorList>
    </citation>
    <scope>NUCLEOTIDE SEQUENCE</scope>
    <source>
        <strain evidence="2">Hildebrandi</strain>
    </source>
</reference>
<feature type="compositionally biased region" description="Basic and acidic residues" evidence="1">
    <location>
        <begin position="40"/>
        <end position="56"/>
    </location>
</feature>
<feature type="compositionally biased region" description="Acidic residues" evidence="1">
    <location>
        <begin position="270"/>
        <end position="279"/>
    </location>
</feature>
<proteinExistence type="predicted"/>
<dbReference type="EMBL" id="JAGRRH010000016">
    <property type="protein sequence ID" value="KAG7354063.1"/>
    <property type="molecule type" value="Genomic_DNA"/>
</dbReference>
<protein>
    <submittedName>
        <fullName evidence="2">Uncharacterized protein</fullName>
    </submittedName>
</protein>